<evidence type="ECO:0000259" key="2">
    <source>
        <dbReference type="PROSITE" id="PS50234"/>
    </source>
</evidence>
<dbReference type="Gene3D" id="2.30.30.380">
    <property type="entry name" value="Zn-finger domain of Sec23/24"/>
    <property type="match status" value="1"/>
</dbReference>
<feature type="region of interest" description="Disordered" evidence="1">
    <location>
        <begin position="23"/>
        <end position="90"/>
    </location>
</feature>
<evidence type="ECO:0000313" key="3">
    <source>
        <dbReference type="EMBL" id="ESO94915.1"/>
    </source>
</evidence>
<dbReference type="PROSITE" id="PS50234">
    <property type="entry name" value="VWFA"/>
    <property type="match status" value="1"/>
</dbReference>
<dbReference type="SUPFAM" id="SSF82919">
    <property type="entry name" value="Zn-finger domain of Sec23/24"/>
    <property type="match status" value="1"/>
</dbReference>
<protein>
    <recommendedName>
        <fullName evidence="2">VWFA domain-containing protein</fullName>
    </recommendedName>
</protein>
<reference evidence="3 4" key="1">
    <citation type="journal article" date="2013" name="Nature">
        <title>Insights into bilaterian evolution from three spiralian genomes.</title>
        <authorList>
            <person name="Simakov O."/>
            <person name="Marletaz F."/>
            <person name="Cho S.J."/>
            <person name="Edsinger-Gonzales E."/>
            <person name="Havlak P."/>
            <person name="Hellsten U."/>
            <person name="Kuo D.H."/>
            <person name="Larsson T."/>
            <person name="Lv J."/>
            <person name="Arendt D."/>
            <person name="Savage R."/>
            <person name="Osoegawa K."/>
            <person name="de Jong P."/>
            <person name="Grimwood J."/>
            <person name="Chapman J.A."/>
            <person name="Shapiro H."/>
            <person name="Aerts A."/>
            <person name="Otillar R.P."/>
            <person name="Terry A.Y."/>
            <person name="Boore J.L."/>
            <person name="Grigoriev I.V."/>
            <person name="Lindberg D.R."/>
            <person name="Seaver E.C."/>
            <person name="Weisblat D.A."/>
            <person name="Putnam N.H."/>
            <person name="Rokhsar D.S."/>
        </authorList>
    </citation>
    <scope>NUCLEOTIDE SEQUENCE [LARGE SCALE GENOMIC DNA]</scope>
</reference>
<accession>V4AJN5</accession>
<feature type="compositionally biased region" description="Polar residues" evidence="1">
    <location>
        <begin position="518"/>
        <end position="542"/>
    </location>
</feature>
<dbReference type="PANTHER" id="PTHR13803:SF36">
    <property type="entry name" value="TYPE A VON WILLEBRAND FACTOR DOMAIN-CONTAINING PROTEIN"/>
    <property type="match status" value="1"/>
</dbReference>
<dbReference type="InterPro" id="IPR002035">
    <property type="entry name" value="VWF_A"/>
</dbReference>
<feature type="region of interest" description="Disordered" evidence="1">
    <location>
        <begin position="655"/>
        <end position="728"/>
    </location>
</feature>
<dbReference type="EMBL" id="KB201721">
    <property type="protein sequence ID" value="ESO94915.1"/>
    <property type="molecule type" value="Genomic_DNA"/>
</dbReference>
<feature type="compositionally biased region" description="Basic residues" evidence="1">
    <location>
        <begin position="62"/>
        <end position="72"/>
    </location>
</feature>
<dbReference type="PANTHER" id="PTHR13803">
    <property type="entry name" value="SEC24-RELATED PROTEIN"/>
    <property type="match status" value="1"/>
</dbReference>
<dbReference type="GO" id="GO:0030127">
    <property type="term" value="C:COPII vesicle coat"/>
    <property type="evidence" value="ECO:0007669"/>
    <property type="project" value="InterPro"/>
</dbReference>
<dbReference type="RefSeq" id="XP_009054396.1">
    <property type="nucleotide sequence ID" value="XM_009056148.1"/>
</dbReference>
<feature type="compositionally biased region" description="Basic and acidic residues" evidence="1">
    <location>
        <begin position="655"/>
        <end position="669"/>
    </location>
</feature>
<dbReference type="KEGG" id="lgi:LOTGIDRAFT_239470"/>
<dbReference type="AlphaFoldDB" id="V4AJN5"/>
<dbReference type="GO" id="GO:0006886">
    <property type="term" value="P:intracellular protein transport"/>
    <property type="evidence" value="ECO:0007669"/>
    <property type="project" value="InterPro"/>
</dbReference>
<evidence type="ECO:0000256" key="1">
    <source>
        <dbReference type="SAM" id="MobiDB-lite"/>
    </source>
</evidence>
<dbReference type="Proteomes" id="UP000030746">
    <property type="component" value="Unassembled WGS sequence"/>
</dbReference>
<dbReference type="GO" id="GO:0000149">
    <property type="term" value="F:SNARE binding"/>
    <property type="evidence" value="ECO:0007669"/>
    <property type="project" value="TreeGrafter"/>
</dbReference>
<gene>
    <name evidence="3" type="ORF">LOTGIDRAFT_239470</name>
</gene>
<evidence type="ECO:0000313" key="4">
    <source>
        <dbReference type="Proteomes" id="UP000030746"/>
    </source>
</evidence>
<dbReference type="GO" id="GO:0070971">
    <property type="term" value="C:endoplasmic reticulum exit site"/>
    <property type="evidence" value="ECO:0007669"/>
    <property type="project" value="TreeGrafter"/>
</dbReference>
<dbReference type="Gene3D" id="3.40.50.410">
    <property type="entry name" value="von Willebrand factor, type A domain"/>
    <property type="match status" value="1"/>
</dbReference>
<dbReference type="InterPro" id="IPR006896">
    <property type="entry name" value="Sec23/24_trunk_dom"/>
</dbReference>
<dbReference type="SUPFAM" id="SSF53300">
    <property type="entry name" value="vWA-like"/>
    <property type="match status" value="1"/>
</dbReference>
<feature type="domain" description="VWFA" evidence="2">
    <location>
        <begin position="188"/>
        <end position="446"/>
    </location>
</feature>
<dbReference type="GO" id="GO:0008270">
    <property type="term" value="F:zinc ion binding"/>
    <property type="evidence" value="ECO:0007669"/>
    <property type="project" value="InterPro"/>
</dbReference>
<proteinExistence type="predicted"/>
<dbReference type="InterPro" id="IPR036174">
    <property type="entry name" value="Znf_Sec23_Sec24_sf"/>
</dbReference>
<feature type="compositionally biased region" description="Acidic residues" evidence="1">
    <location>
        <begin position="23"/>
        <end position="36"/>
    </location>
</feature>
<feature type="compositionally biased region" description="Basic residues" evidence="1">
    <location>
        <begin position="709"/>
        <end position="718"/>
    </location>
</feature>
<dbReference type="GeneID" id="20251070"/>
<dbReference type="InterPro" id="IPR036465">
    <property type="entry name" value="vWFA_dom_sf"/>
</dbReference>
<dbReference type="SMART" id="SM00327">
    <property type="entry name" value="VWA"/>
    <property type="match status" value="1"/>
</dbReference>
<feature type="compositionally biased region" description="Basic and acidic residues" evidence="1">
    <location>
        <begin position="496"/>
        <end position="513"/>
    </location>
</feature>
<dbReference type="OMA" id="FASQCGV"/>
<dbReference type="InterPro" id="IPR050550">
    <property type="entry name" value="SEC23_SEC24_subfamily"/>
</dbReference>
<keyword evidence="4" id="KW-1185">Reference proteome</keyword>
<feature type="compositionally biased region" description="Basic and acidic residues" evidence="1">
    <location>
        <begin position="37"/>
        <end position="47"/>
    </location>
</feature>
<feature type="compositionally biased region" description="Low complexity" evidence="1">
    <location>
        <begin position="51"/>
        <end position="61"/>
    </location>
</feature>
<feature type="region of interest" description="Disordered" evidence="1">
    <location>
        <begin position="491"/>
        <end position="542"/>
    </location>
</feature>
<dbReference type="GO" id="GO:0090110">
    <property type="term" value="P:COPII-coated vesicle cargo loading"/>
    <property type="evidence" value="ECO:0007669"/>
    <property type="project" value="TreeGrafter"/>
</dbReference>
<dbReference type="OrthoDB" id="1724672at2759"/>
<name>V4AJN5_LOTGI</name>
<dbReference type="Pfam" id="PF04811">
    <property type="entry name" value="Sec23_trunk"/>
    <property type="match status" value="1"/>
</dbReference>
<organism evidence="3 4">
    <name type="scientific">Lottia gigantea</name>
    <name type="common">Giant owl limpet</name>
    <dbReference type="NCBI Taxonomy" id="225164"/>
    <lineage>
        <taxon>Eukaryota</taxon>
        <taxon>Metazoa</taxon>
        <taxon>Spiralia</taxon>
        <taxon>Lophotrochozoa</taxon>
        <taxon>Mollusca</taxon>
        <taxon>Gastropoda</taxon>
        <taxon>Patellogastropoda</taxon>
        <taxon>Lottioidea</taxon>
        <taxon>Lottiidae</taxon>
        <taxon>Lottia</taxon>
    </lineage>
</organism>
<dbReference type="STRING" id="225164.V4AJN5"/>
<sequence>MNFGSDKVYLYKDVEYEYVSDEEYDEGLNVSDDESDGERVAQPEVPRKRFGSGLKKFFGKSSKSKSRDKKHHWQTEADNESDPQSRQKFNRANTNVISIRLGVLKDPCNMHAGDAIRCQGQDCPAVMSNISKLTSGMSGKVWVCEFCGTNNEVDVEEGEIPKDDDVTFLLEASPAAEAAGPSGVDESIVVFCIDVSGSMCVSTEVQGKPKLRSSSVRNAAKLNPTGEDQYLPNQKRNVTYVSRLQSMQAAVDKQLEDMVKESPNRRVAIISFNNELRVMDEGVNTDQIIAGKKLEDEAELTRLGSEIQLPKPIKDTHKALTEKIYNLEEMGQTALGPALVVAMGLASRHVGSKIVICTDGLANVGLGRLDEGTSEECGKFYEEMAVKANDKGVSISVVSIKGAESKVVQLGKLAEITNGQVNHVDPLKLTEEFSNILADRTIATNVKSTVLLHKNLKFSDEDTESNVIRKYIGNATVDTVITYQYEPRLAQGAHSSSEETQKDAKKVTDKETEIVSETDPQGSSKMVTNPVSSTCMPGTSTEPIPSKLPFQLQLEYTDVDGTKALRVFMRVLDVTTDRKEAERNINLEVLGVHTAKTCADLALQGEYTQSRGVAFMSHRLAWRNTRESAPVQRRNVYKKMFHNLKVADAHVSHAQKTEISKYGRSHSDSEGEDEVDFVGGSKECCEMPADRPLPPLGAAAPPLGASASRGKKMKKKAKRSEEVPDDMASEIYALKQARMSDLLS</sequence>
<dbReference type="CTD" id="20251070"/>
<feature type="compositionally biased region" description="Low complexity" evidence="1">
    <location>
        <begin position="696"/>
        <end position="708"/>
    </location>
</feature>
<dbReference type="HOGENOM" id="CLU_017597_0_0_1"/>